<feature type="non-terminal residue" evidence="2">
    <location>
        <position position="1"/>
    </location>
</feature>
<dbReference type="PANTHER" id="PTHR36566:SF1">
    <property type="entry name" value="PYRIDINIUM-3,5-BISTHIOCARBOXYLIC ACID MONONUCLEOTIDE NICKEL INSERTION PROTEIN"/>
    <property type="match status" value="1"/>
</dbReference>
<dbReference type="Pfam" id="PF01969">
    <property type="entry name" value="Ni_insertion"/>
    <property type="match status" value="1"/>
</dbReference>
<gene>
    <name evidence="2" type="ORF">METZ01_LOCUS249561</name>
</gene>
<reference evidence="2" key="1">
    <citation type="submission" date="2018-05" db="EMBL/GenBank/DDBJ databases">
        <authorList>
            <person name="Lanie J.A."/>
            <person name="Ng W.-L."/>
            <person name="Kazmierczak K.M."/>
            <person name="Andrzejewski T.M."/>
            <person name="Davidsen T.M."/>
            <person name="Wayne K.J."/>
            <person name="Tettelin H."/>
            <person name="Glass J.I."/>
            <person name="Rusch D."/>
            <person name="Podicherti R."/>
            <person name="Tsui H.-C.T."/>
            <person name="Winkler M.E."/>
        </authorList>
    </citation>
    <scope>NUCLEOTIDE SEQUENCE</scope>
</reference>
<dbReference type="Gene3D" id="3.30.70.1380">
    <property type="entry name" value="Transcriptional regulatory protein pf0864 domain like"/>
    <property type="match status" value="1"/>
</dbReference>
<evidence type="ECO:0000256" key="1">
    <source>
        <dbReference type="ARBA" id="ARBA00022596"/>
    </source>
</evidence>
<proteinExistence type="predicted"/>
<dbReference type="PANTHER" id="PTHR36566">
    <property type="entry name" value="NICKEL INSERTION PROTEIN-RELATED"/>
    <property type="match status" value="1"/>
</dbReference>
<dbReference type="InterPro" id="IPR002822">
    <property type="entry name" value="Ni_insertion"/>
</dbReference>
<sequence length="161" mass="17993">PNVLRIVIGEDSEPNRFQRVVVIESEIDDMNPQIFGVLMGQLYAAGALDVFYVPIQMKKNRPGTLVSVVALLEHRETLADVLFRETTTLGIRFKEMDREQLDRELITVETPLGAIRFKIASRGGVVVNAAPEFDDCVQLAEQRGLSIKLVHAIATKAYLDQ</sequence>
<evidence type="ECO:0000313" key="2">
    <source>
        <dbReference type="EMBL" id="SVB96707.1"/>
    </source>
</evidence>
<organism evidence="2">
    <name type="scientific">marine metagenome</name>
    <dbReference type="NCBI Taxonomy" id="408172"/>
    <lineage>
        <taxon>unclassified sequences</taxon>
        <taxon>metagenomes</taxon>
        <taxon>ecological metagenomes</taxon>
    </lineage>
</organism>
<protein>
    <recommendedName>
        <fullName evidence="3">LarC family nickel insertion protein</fullName>
    </recommendedName>
</protein>
<accession>A0A382IBU2</accession>
<dbReference type="EMBL" id="UINC01066226">
    <property type="protein sequence ID" value="SVB96707.1"/>
    <property type="molecule type" value="Genomic_DNA"/>
</dbReference>
<keyword evidence="1" id="KW-0533">Nickel</keyword>
<name>A0A382IBU2_9ZZZZ</name>
<evidence type="ECO:0008006" key="3">
    <source>
        <dbReference type="Google" id="ProtNLM"/>
    </source>
</evidence>
<dbReference type="AlphaFoldDB" id="A0A382IBU2"/>
<dbReference type="Gene3D" id="3.10.20.300">
    <property type="entry name" value="mk0293 like domain"/>
    <property type="match status" value="1"/>
</dbReference>